<evidence type="ECO:0008006" key="4">
    <source>
        <dbReference type="Google" id="ProtNLM"/>
    </source>
</evidence>
<keyword evidence="3" id="KW-1185">Reference proteome</keyword>
<evidence type="ECO:0000256" key="1">
    <source>
        <dbReference type="SAM" id="SignalP"/>
    </source>
</evidence>
<evidence type="ECO:0000313" key="2">
    <source>
        <dbReference type="EMBL" id="MDY7224893.1"/>
    </source>
</evidence>
<gene>
    <name evidence="2" type="ORF">SYV04_00805</name>
</gene>
<organism evidence="2 3">
    <name type="scientific">Hyalangium rubrum</name>
    <dbReference type="NCBI Taxonomy" id="3103134"/>
    <lineage>
        <taxon>Bacteria</taxon>
        <taxon>Pseudomonadati</taxon>
        <taxon>Myxococcota</taxon>
        <taxon>Myxococcia</taxon>
        <taxon>Myxococcales</taxon>
        <taxon>Cystobacterineae</taxon>
        <taxon>Archangiaceae</taxon>
        <taxon>Hyalangium</taxon>
    </lineage>
</organism>
<proteinExistence type="predicted"/>
<dbReference type="RefSeq" id="WP_321543619.1">
    <property type="nucleotide sequence ID" value="NZ_JAXIVS010000001.1"/>
</dbReference>
<keyword evidence="1" id="KW-0732">Signal</keyword>
<accession>A0ABU5GWL6</accession>
<protein>
    <recommendedName>
        <fullName evidence="4">Tetratricopeptide repeat protein</fullName>
    </recommendedName>
</protein>
<comment type="caution">
    <text evidence="2">The sequence shown here is derived from an EMBL/GenBank/DDBJ whole genome shotgun (WGS) entry which is preliminary data.</text>
</comment>
<reference evidence="2 3" key="1">
    <citation type="submission" date="2023-12" db="EMBL/GenBank/DDBJ databases">
        <title>the genome sequence of Hyalangium sp. s54d21.</title>
        <authorList>
            <person name="Zhang X."/>
        </authorList>
    </citation>
    <scope>NUCLEOTIDE SEQUENCE [LARGE SCALE GENOMIC DNA]</scope>
    <source>
        <strain evidence="3">s54d21</strain>
    </source>
</reference>
<dbReference type="EMBL" id="JAXIVS010000001">
    <property type="protein sequence ID" value="MDY7224893.1"/>
    <property type="molecule type" value="Genomic_DNA"/>
</dbReference>
<feature type="chain" id="PRO_5047259298" description="Tetratricopeptide repeat protein" evidence="1">
    <location>
        <begin position="23"/>
        <end position="268"/>
    </location>
</feature>
<dbReference type="Proteomes" id="UP001291309">
    <property type="component" value="Unassembled WGS sequence"/>
</dbReference>
<feature type="signal peptide" evidence="1">
    <location>
        <begin position="1"/>
        <end position="22"/>
    </location>
</feature>
<sequence length="268" mass="29256">MKLRPGLFMVVALLLVSGSASAQTTGIEHYEYGNFEAAARRFEQELADPQLPSESRALTRIYLAAALYALGQEKEARKPLEVLAREHPEVRVDPVRFPPELVSLAELIRQQVESGRQLAIQEAALQKAREKAQRRAVLAVSSTLRPEALGLFEAVDRRWTLGVGLTFQHGSLEGSIRMMLGHPPLFQVQGGVLPGYGVLRPFLGLRASLLPGQQTYGVGPVLGGRIALPAGLVGVVDLGADYFFTRRDDLQRFAVTAHAGLGFDLRLP</sequence>
<name>A0ABU5GWL6_9BACT</name>
<evidence type="ECO:0000313" key="3">
    <source>
        <dbReference type="Proteomes" id="UP001291309"/>
    </source>
</evidence>